<dbReference type="Gene3D" id="1.10.510.10">
    <property type="entry name" value="Transferase(Phosphotransferase) domain 1"/>
    <property type="match status" value="1"/>
</dbReference>
<dbReference type="Pfam" id="PF07714">
    <property type="entry name" value="PK_Tyr_Ser-Thr"/>
    <property type="match status" value="1"/>
</dbReference>
<keyword evidence="13" id="KW-0325">Glycoprotein</keyword>
<keyword evidence="11" id="KW-1015">Disulfide bond</keyword>
<comment type="catalytic activity">
    <reaction evidence="14">
        <text>L-tyrosyl-[protein] + ATP = O-phospho-L-tyrosyl-[protein] + ADP + H(+)</text>
        <dbReference type="Rhea" id="RHEA:10596"/>
        <dbReference type="Rhea" id="RHEA-COMP:10136"/>
        <dbReference type="Rhea" id="RHEA-COMP:20101"/>
        <dbReference type="ChEBI" id="CHEBI:15378"/>
        <dbReference type="ChEBI" id="CHEBI:30616"/>
        <dbReference type="ChEBI" id="CHEBI:46858"/>
        <dbReference type="ChEBI" id="CHEBI:61978"/>
        <dbReference type="ChEBI" id="CHEBI:456216"/>
        <dbReference type="EC" id="2.7.10.1"/>
    </reaction>
</comment>
<dbReference type="InterPro" id="IPR001245">
    <property type="entry name" value="Ser-Thr/Tyr_kinase_cat_dom"/>
</dbReference>
<dbReference type="PROSITE" id="PS00107">
    <property type="entry name" value="PROTEIN_KINASE_ATP"/>
    <property type="match status" value="1"/>
</dbReference>
<feature type="non-terminal residue" evidence="22">
    <location>
        <position position="540"/>
    </location>
</feature>
<feature type="active site" description="Proton acceptor" evidence="15">
    <location>
        <position position="441"/>
    </location>
</feature>
<dbReference type="InterPro" id="IPR007110">
    <property type="entry name" value="Ig-like_dom"/>
</dbReference>
<dbReference type="GO" id="GO:0005524">
    <property type="term" value="F:ATP binding"/>
    <property type="evidence" value="ECO:0007669"/>
    <property type="project" value="UniProtKB-UniRule"/>
</dbReference>
<feature type="binding site" evidence="17">
    <location>
        <position position="446"/>
    </location>
    <ligand>
        <name>Mg(2+)</name>
        <dbReference type="ChEBI" id="CHEBI:18420"/>
    </ligand>
</feature>
<dbReference type="PROSITE" id="PS50011">
    <property type="entry name" value="PROTEIN_KINASE_DOM"/>
    <property type="match status" value="1"/>
</dbReference>
<keyword evidence="8" id="KW-1133">Transmembrane helix</keyword>
<evidence type="ECO:0000256" key="6">
    <source>
        <dbReference type="ARBA" id="ARBA00022777"/>
    </source>
</evidence>
<dbReference type="GO" id="GO:0043235">
    <property type="term" value="C:receptor complex"/>
    <property type="evidence" value="ECO:0007669"/>
    <property type="project" value="TreeGrafter"/>
</dbReference>
<keyword evidence="4" id="KW-0812">Transmembrane</keyword>
<feature type="binding site" evidence="16 18">
    <location>
        <position position="191"/>
    </location>
    <ligand>
        <name>ATP</name>
        <dbReference type="ChEBI" id="CHEBI:30616"/>
    </ligand>
</feature>
<keyword evidence="7 16" id="KW-0067">ATP-binding</keyword>
<feature type="binding site" evidence="16">
    <location>
        <begin position="164"/>
        <end position="171"/>
    </location>
    <ligand>
        <name>ATP</name>
        <dbReference type="ChEBI" id="CHEBI:30616"/>
    </ligand>
</feature>
<dbReference type="GO" id="GO:0050793">
    <property type="term" value="P:regulation of developmental process"/>
    <property type="evidence" value="ECO:0007669"/>
    <property type="project" value="UniProtKB-ARBA"/>
</dbReference>
<evidence type="ECO:0000256" key="5">
    <source>
        <dbReference type="ARBA" id="ARBA00022741"/>
    </source>
</evidence>
<evidence type="ECO:0000256" key="10">
    <source>
        <dbReference type="ARBA" id="ARBA00023137"/>
    </source>
</evidence>
<keyword evidence="17" id="KW-0479">Metal-binding</keyword>
<keyword evidence="23" id="KW-1185">Reference proteome</keyword>
<evidence type="ECO:0000256" key="1">
    <source>
        <dbReference type="ARBA" id="ARBA00004167"/>
    </source>
</evidence>
<dbReference type="InterPro" id="IPR000719">
    <property type="entry name" value="Prot_kinase_dom"/>
</dbReference>
<accession>A0A5N5T1W3</accession>
<dbReference type="InterPro" id="IPR017441">
    <property type="entry name" value="Protein_kinase_ATP_BS"/>
</dbReference>
<feature type="binding site" evidence="17">
    <location>
        <position position="459"/>
    </location>
    <ligand>
        <name>Mg(2+)</name>
        <dbReference type="ChEBI" id="CHEBI:18420"/>
    </ligand>
</feature>
<dbReference type="Gene3D" id="2.60.40.10">
    <property type="entry name" value="Immunoglobulins"/>
    <property type="match status" value="1"/>
</dbReference>
<dbReference type="PROSITE" id="PS50835">
    <property type="entry name" value="IG_LIKE"/>
    <property type="match status" value="1"/>
</dbReference>
<evidence type="ECO:0000256" key="9">
    <source>
        <dbReference type="ARBA" id="ARBA00023136"/>
    </source>
</evidence>
<evidence type="ECO:0000256" key="7">
    <source>
        <dbReference type="ARBA" id="ARBA00022840"/>
    </source>
</evidence>
<dbReference type="InterPro" id="IPR013783">
    <property type="entry name" value="Ig-like_fold"/>
</dbReference>
<dbReference type="InterPro" id="IPR013098">
    <property type="entry name" value="Ig_I-set"/>
</dbReference>
<feature type="domain" description="Protein kinase" evidence="20">
    <location>
        <begin position="157"/>
        <end position="540"/>
    </location>
</feature>
<feature type="region of interest" description="Disordered" evidence="19">
    <location>
        <begin position="317"/>
        <end position="361"/>
    </location>
</feature>
<dbReference type="InterPro" id="IPR011009">
    <property type="entry name" value="Kinase-like_dom_sf"/>
</dbReference>
<proteinExistence type="predicted"/>
<dbReference type="GO" id="GO:0007169">
    <property type="term" value="P:cell surface receptor protein tyrosine kinase signaling pathway"/>
    <property type="evidence" value="ECO:0007669"/>
    <property type="project" value="TreeGrafter"/>
</dbReference>
<dbReference type="PANTHER" id="PTHR24416:SF600">
    <property type="entry name" value="PDGF- AND VEGF-RECEPTOR RELATED, ISOFORM J"/>
    <property type="match status" value="1"/>
</dbReference>
<dbReference type="InterPro" id="IPR050122">
    <property type="entry name" value="RTK"/>
</dbReference>
<dbReference type="GO" id="GO:0005886">
    <property type="term" value="C:plasma membrane"/>
    <property type="evidence" value="ECO:0007669"/>
    <property type="project" value="TreeGrafter"/>
</dbReference>
<keyword evidence="5 16" id="KW-0547">Nucleotide-binding</keyword>
<dbReference type="AlphaFoldDB" id="A0A5N5T1W3"/>
<evidence type="ECO:0000259" key="21">
    <source>
        <dbReference type="PROSITE" id="PS50835"/>
    </source>
</evidence>
<dbReference type="Pfam" id="PF07679">
    <property type="entry name" value="I-set"/>
    <property type="match status" value="1"/>
</dbReference>
<evidence type="ECO:0000256" key="15">
    <source>
        <dbReference type="PIRSR" id="PIRSR000615-1"/>
    </source>
</evidence>
<evidence type="ECO:0000256" key="12">
    <source>
        <dbReference type="ARBA" id="ARBA00023170"/>
    </source>
</evidence>
<dbReference type="InterPro" id="IPR036179">
    <property type="entry name" value="Ig-like_dom_sf"/>
</dbReference>
<comment type="caution">
    <text evidence="22">The sequence shown here is derived from an EMBL/GenBank/DDBJ whole genome shotgun (WGS) entry which is preliminary data.</text>
</comment>
<dbReference type="GO" id="GO:0012505">
    <property type="term" value="C:endomembrane system"/>
    <property type="evidence" value="ECO:0007669"/>
    <property type="project" value="UniProtKB-SubCell"/>
</dbReference>
<dbReference type="GO" id="GO:0004714">
    <property type="term" value="F:transmembrane receptor protein tyrosine kinase activity"/>
    <property type="evidence" value="ECO:0007669"/>
    <property type="project" value="UniProtKB-EC"/>
</dbReference>
<keyword evidence="17" id="KW-0460">Magnesium</keyword>
<dbReference type="EMBL" id="SEYY01013905">
    <property type="protein sequence ID" value="KAB7500453.1"/>
    <property type="molecule type" value="Genomic_DNA"/>
</dbReference>
<dbReference type="Proteomes" id="UP000326759">
    <property type="component" value="Unassembled WGS sequence"/>
</dbReference>
<dbReference type="SUPFAM" id="SSF48726">
    <property type="entry name" value="Immunoglobulin"/>
    <property type="match status" value="1"/>
</dbReference>
<dbReference type="Gene3D" id="3.30.200.20">
    <property type="entry name" value="Phosphorylase Kinase, domain 1"/>
    <property type="match status" value="1"/>
</dbReference>
<feature type="region of interest" description="Disordered" evidence="19">
    <location>
        <begin position="381"/>
        <end position="408"/>
    </location>
</feature>
<dbReference type="GO" id="GO:0048468">
    <property type="term" value="P:cell development"/>
    <property type="evidence" value="ECO:0007669"/>
    <property type="project" value="UniProtKB-ARBA"/>
</dbReference>
<dbReference type="GO" id="GO:0030182">
    <property type="term" value="P:neuron differentiation"/>
    <property type="evidence" value="ECO:0007669"/>
    <property type="project" value="UniProtKB-ARBA"/>
</dbReference>
<keyword evidence="3" id="KW-0808">Transferase</keyword>
<evidence type="ECO:0000256" key="4">
    <source>
        <dbReference type="ARBA" id="ARBA00022692"/>
    </source>
</evidence>
<dbReference type="PIRSF" id="PIRSF000615">
    <property type="entry name" value="TyrPK_CSF1-R"/>
    <property type="match status" value="1"/>
</dbReference>
<protein>
    <submittedName>
        <fullName evidence="22">Platelet-derived growth factor receptor alpha</fullName>
    </submittedName>
</protein>
<dbReference type="PROSITE" id="PS00109">
    <property type="entry name" value="PROTEIN_KINASE_TYR"/>
    <property type="match status" value="1"/>
</dbReference>
<evidence type="ECO:0000256" key="17">
    <source>
        <dbReference type="PIRSR" id="PIRSR000615-3"/>
    </source>
</evidence>
<comment type="subcellular location">
    <subcellularLocation>
        <location evidence="2">Endomembrane system</location>
    </subcellularLocation>
    <subcellularLocation>
        <location evidence="1">Membrane</location>
        <topology evidence="1">Single-pass membrane protein</topology>
    </subcellularLocation>
</comment>
<organism evidence="22 23">
    <name type="scientific">Armadillidium nasatum</name>
    <dbReference type="NCBI Taxonomy" id="96803"/>
    <lineage>
        <taxon>Eukaryota</taxon>
        <taxon>Metazoa</taxon>
        <taxon>Ecdysozoa</taxon>
        <taxon>Arthropoda</taxon>
        <taxon>Crustacea</taxon>
        <taxon>Multicrustacea</taxon>
        <taxon>Malacostraca</taxon>
        <taxon>Eumalacostraca</taxon>
        <taxon>Peracarida</taxon>
        <taxon>Isopoda</taxon>
        <taxon>Oniscidea</taxon>
        <taxon>Crinocheta</taxon>
        <taxon>Armadillidiidae</taxon>
        <taxon>Armadillidium</taxon>
    </lineage>
</organism>
<sequence length="540" mass="60780">MAPRVLSRSNVSLAGKEIRVKEYFPFFIACYVEGRPKPKITWLKDGENIDEITENNYEVSLNDDNQILDFKYAIKKYEGKYECNVENRVGHIQPYTNVIIEIIRNKKNKNIRNDMLQLELFFFRNGNVGKLNKECTIEEQAELLPYDNAFEVERENISLGKQLGAGAFGRVLLAQVKGLNGKESPTRCAVKMCKFGHDMAHLRALITELKIMIHLGKHLNIVNLLGAHTSNIDKGELWVLVEYCKFGNLLKFIQRAKAEFINQIDPVTSDIDVGRTSPFPNDSLSPTSLGCSIEYERTSSSNSDSHLDLHPESSIEIGQSMGRHPSTTSNTRPTTLLRQEVDTTSCLPPSPTPRKESSISDSDYDFTYSLFINSDMTGYSQTPFSPASPSTSDCQVEPISSDSENTPGVSASLTTTDLVCWAWQVANGMEYLTSRKVLHGDLAARNLLLTNNNVVKICDFGLSRKMYKNYVYLKKSNEMMPIKWMAPEAIEQRIFSIQSDVWSYGVTLWEMFTLGNTPFPGVPLTQLGTALVKGMRLEKP</sequence>
<keyword evidence="9" id="KW-0472">Membrane</keyword>
<feature type="compositionally biased region" description="Polar residues" evidence="19">
    <location>
        <begin position="325"/>
        <end position="347"/>
    </location>
</feature>
<keyword evidence="6" id="KW-0418">Kinase</keyword>
<feature type="domain" description="Ig-like" evidence="21">
    <location>
        <begin position="3"/>
        <end position="99"/>
    </location>
</feature>
<dbReference type="GO" id="GO:0051130">
    <property type="term" value="P:positive regulation of cellular component organization"/>
    <property type="evidence" value="ECO:0007669"/>
    <property type="project" value="UniProtKB-ARBA"/>
</dbReference>
<evidence type="ECO:0000256" key="3">
    <source>
        <dbReference type="ARBA" id="ARBA00022679"/>
    </source>
</evidence>
<evidence type="ECO:0000256" key="18">
    <source>
        <dbReference type="PROSITE-ProRule" id="PRU10141"/>
    </source>
</evidence>
<evidence type="ECO:0000256" key="8">
    <source>
        <dbReference type="ARBA" id="ARBA00022989"/>
    </source>
</evidence>
<dbReference type="OrthoDB" id="535945at2759"/>
<evidence type="ECO:0000259" key="20">
    <source>
        <dbReference type="PROSITE" id="PS50011"/>
    </source>
</evidence>
<reference evidence="22 23" key="1">
    <citation type="journal article" date="2019" name="PLoS Biol.">
        <title>Sex chromosomes control vertical transmission of feminizing Wolbachia symbionts in an isopod.</title>
        <authorList>
            <person name="Becking T."/>
            <person name="Chebbi M.A."/>
            <person name="Giraud I."/>
            <person name="Moumen B."/>
            <person name="Laverre T."/>
            <person name="Caubet Y."/>
            <person name="Peccoud J."/>
            <person name="Gilbert C."/>
            <person name="Cordaux R."/>
        </authorList>
    </citation>
    <scope>NUCLEOTIDE SEQUENCE [LARGE SCALE GENOMIC DNA]</scope>
    <source>
        <strain evidence="22">ANa2</strain>
        <tissue evidence="22">Whole body excluding digestive tract and cuticle</tissue>
    </source>
</reference>
<dbReference type="InterPro" id="IPR008266">
    <property type="entry name" value="Tyr_kinase_AS"/>
</dbReference>
<keyword evidence="12 22" id="KW-0675">Receptor</keyword>
<evidence type="ECO:0000256" key="2">
    <source>
        <dbReference type="ARBA" id="ARBA00004308"/>
    </source>
</evidence>
<dbReference type="FunFam" id="3.30.200.20:FF:000586">
    <property type="entry name" value="Receptor protein-tyrosine kinase"/>
    <property type="match status" value="1"/>
</dbReference>
<dbReference type="PANTHER" id="PTHR24416">
    <property type="entry name" value="TYROSINE-PROTEIN KINASE RECEPTOR"/>
    <property type="match status" value="1"/>
</dbReference>
<evidence type="ECO:0000256" key="16">
    <source>
        <dbReference type="PIRSR" id="PIRSR000615-2"/>
    </source>
</evidence>
<dbReference type="GO" id="GO:0046872">
    <property type="term" value="F:metal ion binding"/>
    <property type="evidence" value="ECO:0007669"/>
    <property type="project" value="UniProtKB-KW"/>
</dbReference>
<keyword evidence="10" id="KW-0829">Tyrosine-protein kinase</keyword>
<dbReference type="FunFam" id="1.10.510.10:FF:001512">
    <property type="entry name" value="Receptor tyrosine-protein kinase erbB-2"/>
    <property type="match status" value="1"/>
</dbReference>
<feature type="binding site" evidence="16">
    <location>
        <position position="445"/>
    </location>
    <ligand>
        <name>ATP</name>
        <dbReference type="ChEBI" id="CHEBI:30616"/>
    </ligand>
</feature>
<evidence type="ECO:0000256" key="13">
    <source>
        <dbReference type="ARBA" id="ARBA00023180"/>
    </source>
</evidence>
<evidence type="ECO:0000256" key="19">
    <source>
        <dbReference type="SAM" id="MobiDB-lite"/>
    </source>
</evidence>
<name>A0A5N5T1W3_9CRUS</name>
<evidence type="ECO:0000256" key="11">
    <source>
        <dbReference type="ARBA" id="ARBA00023157"/>
    </source>
</evidence>
<evidence type="ECO:0000256" key="14">
    <source>
        <dbReference type="ARBA" id="ARBA00051243"/>
    </source>
</evidence>
<evidence type="ECO:0000313" key="23">
    <source>
        <dbReference type="Proteomes" id="UP000326759"/>
    </source>
</evidence>
<gene>
    <name evidence="22" type="primary">Pdgfra_1</name>
    <name evidence="22" type="ORF">Anas_13578</name>
</gene>
<dbReference type="SUPFAM" id="SSF56112">
    <property type="entry name" value="Protein kinase-like (PK-like)"/>
    <property type="match status" value="1"/>
</dbReference>
<evidence type="ECO:0000313" key="22">
    <source>
        <dbReference type="EMBL" id="KAB7500453.1"/>
    </source>
</evidence>